<comment type="caution">
    <text evidence="1">The sequence shown here is derived from an EMBL/GenBank/DDBJ whole genome shotgun (WGS) entry which is preliminary data.</text>
</comment>
<protein>
    <submittedName>
        <fullName evidence="1">Acyl-CoA carboxylase subunit epsilon</fullName>
    </submittedName>
</protein>
<gene>
    <name evidence="1" type="ORF">G3M58_50830</name>
</gene>
<sequence>MSTATGPLGPLLRVVHGSPTDEELAALAAVLTAV</sequence>
<name>A0A6G3XAU1_9ACTN</name>
<dbReference type="AlphaFoldDB" id="A0A6G3XAU1"/>
<proteinExistence type="predicted"/>
<reference evidence="1" key="1">
    <citation type="submission" date="2020-01" db="EMBL/GenBank/DDBJ databases">
        <title>Insect and environment-associated Actinomycetes.</title>
        <authorList>
            <person name="Currrie C."/>
            <person name="Chevrette M."/>
            <person name="Carlson C."/>
            <person name="Stubbendieck R."/>
            <person name="Wendt-Pienkowski E."/>
        </authorList>
    </citation>
    <scope>NUCLEOTIDE SEQUENCE</scope>
    <source>
        <strain evidence="1">SID7499</strain>
    </source>
</reference>
<dbReference type="EMBL" id="JAAGMN010005332">
    <property type="protein sequence ID" value="NEE14752.1"/>
    <property type="molecule type" value="Genomic_DNA"/>
</dbReference>
<accession>A0A6G3XAU1</accession>
<dbReference type="Pfam" id="PF13822">
    <property type="entry name" value="ACC_epsilon"/>
    <property type="match status" value="1"/>
</dbReference>
<organism evidence="1">
    <name type="scientific">Streptomyces sp. SID7499</name>
    <dbReference type="NCBI Taxonomy" id="2706086"/>
    <lineage>
        <taxon>Bacteria</taxon>
        <taxon>Bacillati</taxon>
        <taxon>Actinomycetota</taxon>
        <taxon>Actinomycetes</taxon>
        <taxon>Kitasatosporales</taxon>
        <taxon>Streptomycetaceae</taxon>
        <taxon>Streptomyces</taxon>
    </lineage>
</organism>
<dbReference type="GO" id="GO:0004658">
    <property type="term" value="F:propionyl-CoA carboxylase activity"/>
    <property type="evidence" value="ECO:0007669"/>
    <property type="project" value="InterPro"/>
</dbReference>
<dbReference type="GO" id="GO:0003989">
    <property type="term" value="F:acetyl-CoA carboxylase activity"/>
    <property type="evidence" value="ECO:0007669"/>
    <property type="project" value="InterPro"/>
</dbReference>
<feature type="non-terminal residue" evidence="1">
    <location>
        <position position="34"/>
    </location>
</feature>
<dbReference type="InterPro" id="IPR032716">
    <property type="entry name" value="ACC_epsilon"/>
</dbReference>
<evidence type="ECO:0000313" key="1">
    <source>
        <dbReference type="EMBL" id="NEE14752.1"/>
    </source>
</evidence>